<feature type="binding site" evidence="4">
    <location>
        <position position="165"/>
    </location>
    <ligand>
        <name>molybdate</name>
        <dbReference type="ChEBI" id="CHEBI:36264"/>
    </ligand>
</feature>
<dbReference type="Pfam" id="PF13531">
    <property type="entry name" value="SBP_bac_11"/>
    <property type="match status" value="1"/>
</dbReference>
<protein>
    <submittedName>
        <fullName evidence="5">Binding protein</fullName>
    </submittedName>
</protein>
<evidence type="ECO:0000313" key="6">
    <source>
        <dbReference type="Proteomes" id="UP000366872"/>
    </source>
</evidence>
<dbReference type="PANTHER" id="PTHR30632:SF0">
    <property type="entry name" value="SULFATE-BINDING PROTEIN"/>
    <property type="match status" value="1"/>
</dbReference>
<evidence type="ECO:0000256" key="2">
    <source>
        <dbReference type="ARBA" id="ARBA00022723"/>
    </source>
</evidence>
<proteinExistence type="inferred from homology"/>
<dbReference type="AlphaFoldDB" id="A0A6C2U6M3"/>
<dbReference type="GO" id="GO:0030973">
    <property type="term" value="F:molybdate ion binding"/>
    <property type="evidence" value="ECO:0007669"/>
    <property type="project" value="TreeGrafter"/>
</dbReference>
<organism evidence="5 6">
    <name type="scientific">Pontiella desulfatans</name>
    <dbReference type="NCBI Taxonomy" id="2750659"/>
    <lineage>
        <taxon>Bacteria</taxon>
        <taxon>Pseudomonadati</taxon>
        <taxon>Kiritimatiellota</taxon>
        <taxon>Kiritimatiellia</taxon>
        <taxon>Kiritimatiellales</taxon>
        <taxon>Pontiellaceae</taxon>
        <taxon>Pontiella</taxon>
    </lineage>
</organism>
<dbReference type="Gene3D" id="3.40.190.10">
    <property type="entry name" value="Periplasmic binding protein-like II"/>
    <property type="match status" value="2"/>
</dbReference>
<evidence type="ECO:0000256" key="3">
    <source>
        <dbReference type="ARBA" id="ARBA00022729"/>
    </source>
</evidence>
<keyword evidence="3" id="KW-0732">Signal</keyword>
<dbReference type="PIRSF" id="PIRSF004846">
    <property type="entry name" value="ModA"/>
    <property type="match status" value="1"/>
</dbReference>
<dbReference type="NCBIfam" id="TIGR01256">
    <property type="entry name" value="modA"/>
    <property type="match status" value="1"/>
</dbReference>
<gene>
    <name evidence="5" type="ORF">PDESU_03654</name>
</gene>
<evidence type="ECO:0000256" key="1">
    <source>
        <dbReference type="ARBA" id="ARBA00009175"/>
    </source>
</evidence>
<dbReference type="InterPro" id="IPR050682">
    <property type="entry name" value="ModA/WtpA"/>
</dbReference>
<sequence>MKMQAGILILVMLSAGCDSSKPKTVSLYAAAGLRDAVEVLRAGFSRQTGMEIEVDYAGSGVVLARVQKDPSADLFLPADVWYVDRLNELAGLVEESVPVAQLIPVLIVAKGNPKDITSVVDLTRPDVKTAMGNPKACQIGRLSKLMLDRAGLDWEHVVDEESLTVNELAIWVKMNAADAAVVWASTAATVADSVEVIELEAKPDEISMVNCALIKTAPNAAAAQAFIQFMAGPEGQQIFVQTGFAGVEKTK</sequence>
<dbReference type="PROSITE" id="PS51257">
    <property type="entry name" value="PROKAR_LIPOPROTEIN"/>
    <property type="match status" value="1"/>
</dbReference>
<name>A0A6C2U6M3_PONDE</name>
<dbReference type="EMBL" id="CAAHFG010000002">
    <property type="protein sequence ID" value="VGO15074.1"/>
    <property type="molecule type" value="Genomic_DNA"/>
</dbReference>
<dbReference type="InterPro" id="IPR005950">
    <property type="entry name" value="ModA"/>
</dbReference>
<evidence type="ECO:0000313" key="5">
    <source>
        <dbReference type="EMBL" id="VGO15074.1"/>
    </source>
</evidence>
<dbReference type="GO" id="GO:0046872">
    <property type="term" value="F:metal ion binding"/>
    <property type="evidence" value="ECO:0007669"/>
    <property type="project" value="UniProtKB-KW"/>
</dbReference>
<keyword evidence="4" id="KW-0500">Molybdenum</keyword>
<dbReference type="GO" id="GO:0015689">
    <property type="term" value="P:molybdate ion transport"/>
    <property type="evidence" value="ECO:0007669"/>
    <property type="project" value="InterPro"/>
</dbReference>
<evidence type="ECO:0000256" key="4">
    <source>
        <dbReference type="PIRSR" id="PIRSR004846-1"/>
    </source>
</evidence>
<reference evidence="5 6" key="1">
    <citation type="submission" date="2019-04" db="EMBL/GenBank/DDBJ databases">
        <authorList>
            <person name="Van Vliet M D."/>
        </authorList>
    </citation>
    <scope>NUCLEOTIDE SEQUENCE [LARGE SCALE GENOMIC DNA]</scope>
    <source>
        <strain evidence="5 6">F1</strain>
    </source>
</reference>
<dbReference type="PANTHER" id="PTHR30632">
    <property type="entry name" value="MOLYBDATE-BINDING PERIPLASMIC PROTEIN"/>
    <property type="match status" value="1"/>
</dbReference>
<feature type="binding site" evidence="4">
    <location>
        <position position="59"/>
    </location>
    <ligand>
        <name>molybdate</name>
        <dbReference type="ChEBI" id="CHEBI:36264"/>
    </ligand>
</feature>
<accession>A0A6C2U6M3</accession>
<dbReference type="Proteomes" id="UP000366872">
    <property type="component" value="Unassembled WGS sequence"/>
</dbReference>
<keyword evidence="6" id="KW-1185">Reference proteome</keyword>
<comment type="similarity">
    <text evidence="1">Belongs to the bacterial solute-binding protein ModA family.</text>
</comment>
<dbReference type="SUPFAM" id="SSF53850">
    <property type="entry name" value="Periplasmic binding protein-like II"/>
    <property type="match status" value="1"/>
</dbReference>
<dbReference type="RefSeq" id="WP_136080675.1">
    <property type="nucleotide sequence ID" value="NZ_CAAHFG010000002.1"/>
</dbReference>
<keyword evidence="2 4" id="KW-0479">Metal-binding</keyword>